<dbReference type="PANTHER" id="PTHR32026">
    <property type="entry name" value="METHYLTRANSFERASE-LIKE PROTEIN 24"/>
    <property type="match status" value="1"/>
</dbReference>
<sequence length="296" mass="33148">MVRLNARLNAVNMFFATLIGANTEIGGTKCPLTRYGGRYPPPNDFGAWTFCPIANGSVIFSVGIGNDVTFDAAMVRQHAARVFCFDPTGSRQQFEQLINGKRGARQRGNPPFSPKERALISFHSFGLGAKDDLIAMWRAPNYKTMAYPYRRPGNKKEPDLHLPLLRLQTLMLIARIARVDVLKVDIEAGEYGLFSDFNSSREWLGDERLAPSQINVEFHRSAGNVSASALEAHRELTQSKRVLLFRDPLDKDSAIQREIELQALGTCGYEPRYRHTDDSWLYIKARMPAAPCAATP</sequence>
<dbReference type="PANTHER" id="PTHR32026:SF10">
    <property type="entry name" value="METHYLTRANSFERASE-LIKE PROTEIN 24-RELATED"/>
    <property type="match status" value="1"/>
</dbReference>
<dbReference type="InterPro" id="IPR026913">
    <property type="entry name" value="METTL24"/>
</dbReference>
<protein>
    <submittedName>
        <fullName evidence="1">Uncharacterized protein</fullName>
    </submittedName>
</protein>
<name>A0A6T8Z9V1_9EUKA</name>
<dbReference type="AlphaFoldDB" id="A0A6T8Z9V1"/>
<reference evidence="1" key="1">
    <citation type="submission" date="2021-01" db="EMBL/GenBank/DDBJ databases">
        <authorList>
            <person name="Corre E."/>
            <person name="Pelletier E."/>
            <person name="Niang G."/>
            <person name="Scheremetjew M."/>
            <person name="Finn R."/>
            <person name="Kale V."/>
            <person name="Holt S."/>
            <person name="Cochrane G."/>
            <person name="Meng A."/>
            <person name="Brown T."/>
            <person name="Cohen L."/>
        </authorList>
    </citation>
    <scope>NUCLEOTIDE SEQUENCE</scope>
    <source>
        <strain evidence="1">CCMP281</strain>
    </source>
</reference>
<dbReference type="EMBL" id="HBHX01000440">
    <property type="protein sequence ID" value="CAE0096199.1"/>
    <property type="molecule type" value="Transcribed_RNA"/>
</dbReference>
<gene>
    <name evidence="1" type="ORF">HERI1096_LOCUS253</name>
    <name evidence="2" type="ORF">HERI1096_LOCUS254</name>
</gene>
<accession>A0A6T8Z9V1</accession>
<evidence type="ECO:0000313" key="2">
    <source>
        <dbReference type="EMBL" id="CAE0096202.1"/>
    </source>
</evidence>
<organism evidence="1">
    <name type="scientific">Haptolina ericina</name>
    <dbReference type="NCBI Taxonomy" id="156174"/>
    <lineage>
        <taxon>Eukaryota</taxon>
        <taxon>Haptista</taxon>
        <taxon>Haptophyta</taxon>
        <taxon>Prymnesiophyceae</taxon>
        <taxon>Prymnesiales</taxon>
        <taxon>Prymnesiaceae</taxon>
        <taxon>Haptolina</taxon>
    </lineage>
</organism>
<proteinExistence type="predicted"/>
<evidence type="ECO:0000313" key="1">
    <source>
        <dbReference type="EMBL" id="CAE0096199.1"/>
    </source>
</evidence>
<dbReference type="EMBL" id="HBHX01000441">
    <property type="protein sequence ID" value="CAE0096202.1"/>
    <property type="molecule type" value="Transcribed_RNA"/>
</dbReference>